<name>A0AAX0VT85_9PSED</name>
<proteinExistence type="predicted"/>
<comment type="caution">
    <text evidence="1">The sequence shown here is derived from an EMBL/GenBank/DDBJ whole genome shotgun (WGS) entry which is preliminary data.</text>
</comment>
<evidence type="ECO:0000313" key="2">
    <source>
        <dbReference type="EMBL" id="PLV22560.1"/>
    </source>
</evidence>
<dbReference type="EMBL" id="PJCQ01000017">
    <property type="protein sequence ID" value="PLV17851.1"/>
    <property type="molecule type" value="Genomic_DNA"/>
</dbReference>
<dbReference type="Proteomes" id="UP000234839">
    <property type="component" value="Unassembled WGS sequence"/>
</dbReference>
<evidence type="ECO:0000313" key="3">
    <source>
        <dbReference type="Proteomes" id="UP000234839"/>
    </source>
</evidence>
<evidence type="ECO:0000313" key="4">
    <source>
        <dbReference type="Proteomes" id="UP000234878"/>
    </source>
</evidence>
<dbReference type="Proteomes" id="UP000234878">
    <property type="component" value="Unassembled WGS sequence"/>
</dbReference>
<organism evidence="1 4">
    <name type="scientific">Pseudomonas guariconensis</name>
    <dbReference type="NCBI Taxonomy" id="1288410"/>
    <lineage>
        <taxon>Bacteria</taxon>
        <taxon>Pseudomonadati</taxon>
        <taxon>Pseudomonadota</taxon>
        <taxon>Gammaproteobacteria</taxon>
        <taxon>Pseudomonadales</taxon>
        <taxon>Pseudomonadaceae</taxon>
        <taxon>Pseudomonas</taxon>
    </lineage>
</organism>
<protein>
    <submittedName>
        <fullName evidence="1">Uncharacterized protein</fullName>
    </submittedName>
</protein>
<dbReference type="AlphaFoldDB" id="A0AAX0VT85"/>
<accession>A0AAX0VT85</accession>
<gene>
    <name evidence="1" type="ORF">CXG49_17890</name>
    <name evidence="2" type="ORF">CXG53_18565</name>
</gene>
<sequence length="69" mass="7687">MKRTILGMAGAGEPLLQQALQAIRAHQQAVDEGRPAEEVKRLRLEADHLYQSVIDYQLHKAGTLGQTQH</sequence>
<keyword evidence="3" id="KW-1185">Reference proteome</keyword>
<evidence type="ECO:0000313" key="1">
    <source>
        <dbReference type="EMBL" id="PLV17851.1"/>
    </source>
</evidence>
<dbReference type="EMBL" id="PJCP01000017">
    <property type="protein sequence ID" value="PLV22560.1"/>
    <property type="molecule type" value="Genomic_DNA"/>
</dbReference>
<dbReference type="RefSeq" id="WP_102082195.1">
    <property type="nucleotide sequence ID" value="NZ_PJCP01000017.1"/>
</dbReference>
<reference evidence="3 4" key="1">
    <citation type="submission" date="2017-12" db="EMBL/GenBank/DDBJ databases">
        <title>Detection of the carbapenemase gene blaVIM-5 in members of the Pseudomonas putida group isolated from polluted Nigerian wetlands.</title>
        <authorList>
            <person name="Adelowo O."/>
            <person name="Vollmers J."/>
            <person name="Maeusezahl I."/>
            <person name="Kaster A.-K."/>
            <person name="Mueller J.A."/>
        </authorList>
    </citation>
    <scope>NUCLEOTIDE SEQUENCE [LARGE SCALE GENOMIC DNA]</scope>
    <source>
        <strain evidence="2 3">MR119</strain>
        <strain evidence="1 4">MR144</strain>
    </source>
</reference>